<protein>
    <submittedName>
        <fullName evidence="1">Uncharacterized protein</fullName>
    </submittedName>
</protein>
<comment type="caution">
    <text evidence="1">The sequence shown here is derived from an EMBL/GenBank/DDBJ whole genome shotgun (WGS) entry which is preliminary data.</text>
</comment>
<dbReference type="EMBL" id="NRDI02000002">
    <property type="protein sequence ID" value="KAI1518778.1"/>
    <property type="molecule type" value="Genomic_DNA"/>
</dbReference>
<accession>A0A922NL25</accession>
<name>A0A922NL25_9PLEO</name>
<organism evidence="1 2">
    <name type="scientific">Pyrenophora tritici-repentis</name>
    <dbReference type="NCBI Taxonomy" id="45151"/>
    <lineage>
        <taxon>Eukaryota</taxon>
        <taxon>Fungi</taxon>
        <taxon>Dikarya</taxon>
        <taxon>Ascomycota</taxon>
        <taxon>Pezizomycotina</taxon>
        <taxon>Dothideomycetes</taxon>
        <taxon>Pleosporomycetidae</taxon>
        <taxon>Pleosporales</taxon>
        <taxon>Pleosporineae</taxon>
        <taxon>Pleosporaceae</taxon>
        <taxon>Pyrenophora</taxon>
    </lineage>
</organism>
<dbReference type="OrthoDB" id="3924764at2759"/>
<evidence type="ECO:0000313" key="1">
    <source>
        <dbReference type="EMBL" id="KAI1518778.1"/>
    </source>
</evidence>
<keyword evidence="2" id="KW-1185">Reference proteome</keyword>
<sequence length="74" mass="7739">MPIILANPARPDCGLSYGGCYDMCTPSHSPTAPACTVTESSVGPVSTVGGGREPERKQLDECVEKPFLCAPVGW</sequence>
<dbReference type="AlphaFoldDB" id="A0A922NL25"/>
<gene>
    <name evidence="1" type="ORF">Ptr86124_001906</name>
</gene>
<evidence type="ECO:0000313" key="2">
    <source>
        <dbReference type="Proteomes" id="UP000249757"/>
    </source>
</evidence>
<reference evidence="2" key="1">
    <citation type="journal article" date="2022" name="Microb. Genom.">
        <title>A global pangenome for the wheat fungal pathogen Pyrenophora tritici-repentis and prediction of effector protein structural homology.</title>
        <authorList>
            <person name="Moolhuijzen P.M."/>
            <person name="See P.T."/>
            <person name="Shi G."/>
            <person name="Powell H.R."/>
            <person name="Cockram J."/>
            <person name="Jorgensen L.N."/>
            <person name="Benslimane H."/>
            <person name="Strelkov S.E."/>
            <person name="Turner J."/>
            <person name="Liu Z."/>
            <person name="Moffat C.S."/>
        </authorList>
    </citation>
    <scope>NUCLEOTIDE SEQUENCE [LARGE SCALE GENOMIC DNA]</scope>
</reference>
<proteinExistence type="predicted"/>
<dbReference type="Proteomes" id="UP000249757">
    <property type="component" value="Unassembled WGS sequence"/>
</dbReference>